<accession>A0A4Z1PDF1</accession>
<sequence length="181" mass="20882">MANIIRHVADSDLESNTKTTSLTLTAVSAIRSEATKTGFLSLPREIRQSVLRQTVKLNELEEATQQITDRFLTWDDLFTNHEAHIQTWSVTLKLVHREIQADVEYVKEKWDRDFCVLQQEKLVAYEEVARKRRAQFLDAQPLFQSSYPSFNQTNSVSPKPKKAKIRIPRKRTDGLVRVAGL</sequence>
<name>A0A4Z1PDF1_9PEZI</name>
<dbReference type="AlphaFoldDB" id="A0A4Z1PDF1"/>
<dbReference type="EMBL" id="SNSC02000007">
    <property type="protein sequence ID" value="TID23136.1"/>
    <property type="molecule type" value="Genomic_DNA"/>
</dbReference>
<gene>
    <name evidence="1" type="ORF">E6O75_ATG02310</name>
</gene>
<dbReference type="Proteomes" id="UP000298493">
    <property type="component" value="Unassembled WGS sequence"/>
</dbReference>
<evidence type="ECO:0000313" key="2">
    <source>
        <dbReference type="Proteomes" id="UP000298493"/>
    </source>
</evidence>
<organism evidence="1 2">
    <name type="scientific">Venturia nashicola</name>
    <dbReference type="NCBI Taxonomy" id="86259"/>
    <lineage>
        <taxon>Eukaryota</taxon>
        <taxon>Fungi</taxon>
        <taxon>Dikarya</taxon>
        <taxon>Ascomycota</taxon>
        <taxon>Pezizomycotina</taxon>
        <taxon>Dothideomycetes</taxon>
        <taxon>Pleosporomycetidae</taxon>
        <taxon>Venturiales</taxon>
        <taxon>Venturiaceae</taxon>
        <taxon>Venturia</taxon>
    </lineage>
</organism>
<protein>
    <submittedName>
        <fullName evidence="1">Uncharacterized protein</fullName>
    </submittedName>
</protein>
<proteinExistence type="predicted"/>
<reference evidence="1 2" key="1">
    <citation type="submission" date="2019-04" db="EMBL/GenBank/DDBJ databases">
        <title>High contiguity whole genome sequence and gene annotation resource for two Venturia nashicola isolates.</title>
        <authorList>
            <person name="Prokchorchik M."/>
            <person name="Won K."/>
            <person name="Lee Y."/>
            <person name="Choi E.D."/>
            <person name="Segonzac C."/>
            <person name="Sohn K.H."/>
        </authorList>
    </citation>
    <scope>NUCLEOTIDE SEQUENCE [LARGE SCALE GENOMIC DNA]</scope>
    <source>
        <strain evidence="1 2">PRI2</strain>
    </source>
</reference>
<keyword evidence="2" id="KW-1185">Reference proteome</keyword>
<comment type="caution">
    <text evidence="1">The sequence shown here is derived from an EMBL/GenBank/DDBJ whole genome shotgun (WGS) entry which is preliminary data.</text>
</comment>
<evidence type="ECO:0000313" key="1">
    <source>
        <dbReference type="EMBL" id="TID23136.1"/>
    </source>
</evidence>